<dbReference type="AlphaFoldDB" id="A0A6U9W5P1"/>
<feature type="region of interest" description="Disordered" evidence="1">
    <location>
        <begin position="282"/>
        <end position="569"/>
    </location>
</feature>
<dbReference type="EMBL" id="HBIX01003422">
    <property type="protein sequence ID" value="CAE0709909.1"/>
    <property type="molecule type" value="Transcribed_RNA"/>
</dbReference>
<feature type="compositionally biased region" description="Acidic residues" evidence="1">
    <location>
        <begin position="348"/>
        <end position="425"/>
    </location>
</feature>
<feature type="transmembrane region" description="Helical" evidence="2">
    <location>
        <begin position="166"/>
        <end position="185"/>
    </location>
</feature>
<evidence type="ECO:0000256" key="2">
    <source>
        <dbReference type="SAM" id="Phobius"/>
    </source>
</evidence>
<feature type="compositionally biased region" description="Low complexity" evidence="1">
    <location>
        <begin position="111"/>
        <end position="124"/>
    </location>
</feature>
<feature type="compositionally biased region" description="Basic and acidic residues" evidence="1">
    <location>
        <begin position="522"/>
        <end position="532"/>
    </location>
</feature>
<dbReference type="EMBL" id="HBIX01003423">
    <property type="protein sequence ID" value="CAE0709910.1"/>
    <property type="molecule type" value="Transcribed_RNA"/>
</dbReference>
<protein>
    <submittedName>
        <fullName evidence="3">Uncharacterized protein</fullName>
    </submittedName>
</protein>
<feature type="compositionally biased region" description="Basic residues" evidence="1">
    <location>
        <begin position="290"/>
        <end position="303"/>
    </location>
</feature>
<evidence type="ECO:0000256" key="1">
    <source>
        <dbReference type="SAM" id="MobiDB-lite"/>
    </source>
</evidence>
<feature type="compositionally biased region" description="Acidic residues" evidence="1">
    <location>
        <begin position="434"/>
        <end position="483"/>
    </location>
</feature>
<feature type="region of interest" description="Disordered" evidence="1">
    <location>
        <begin position="83"/>
        <end position="127"/>
    </location>
</feature>
<feature type="transmembrane region" description="Helical" evidence="2">
    <location>
        <begin position="197"/>
        <end position="218"/>
    </location>
</feature>
<sequence length="705" mass="80343">MVLMSTLTFDQTFETAVAIASILMVLSGAWIIRVLIQIEKSKVVTLAGVLEDDGTSMDLEFEESTTSTSKHLEVEPADAGAIEMSPTRFNRNGGPSNNNDDGPASAIDGLPSTMPSSSPTSKPITARKARQRQRRISWMFVNMQIASLAALVLLTYLLLVVSNAPIFLRMVGSLCVFGMFLRYQIGDELRRQRIDRLMLLLSLFLLIASMLSTIVYSFKTLSQGEIYEGPARIVGYDMEQYNNSKHDPTTRTDMAVSWGKNWGCPMSGGKVCQSRIQGAMCQTTPAKEQTKHKPKNSRRKRKMRTLEDTKKDEDANQEEEALEEDLEDEEKSNQDLEDENQNLTKENEELEKEIEELKEENQLEDEENDSLVDEENSEIDELADEYDEDIMVVEEEMYEDAEAYEDAEYEEAEEDLENEIESTADDDTKKDLTQDLEDEEADQAELDEQYEEDEELLDEYADAYADAADESAEEFDNEQDTTDALENQLDDKKEEVLATEDEINDTKSKSKPSSSSGGGKHSTTDAPKKADDDNVGDDDVYEEIAEEVYEEEEEEVEEEYEEEVYEEEEEWYWDEYPENYDDDSYEDDYWDYDWDSVWGDYACEDLFDSDIGGQTFDPNTPPGGEDEWPFVNIYGSCKTCEAYILDYFAEEAFEETQEYKQQAIIYFSAALSGFVWSILSYIKYRVLPTAENEISLMGSDGGVMA</sequence>
<keyword evidence="2" id="KW-0472">Membrane</keyword>
<feature type="compositionally biased region" description="Low complexity" evidence="1">
    <location>
        <begin position="90"/>
        <end position="103"/>
    </location>
</feature>
<keyword evidence="2" id="KW-1133">Transmembrane helix</keyword>
<evidence type="ECO:0000313" key="4">
    <source>
        <dbReference type="EMBL" id="CAE0709910.1"/>
    </source>
</evidence>
<feature type="compositionally biased region" description="Acidic residues" evidence="1">
    <location>
        <begin position="533"/>
        <end position="569"/>
    </location>
</feature>
<evidence type="ECO:0000313" key="3">
    <source>
        <dbReference type="EMBL" id="CAE0709909.1"/>
    </source>
</evidence>
<feature type="compositionally biased region" description="Basic and acidic residues" evidence="1">
    <location>
        <begin position="304"/>
        <end position="314"/>
    </location>
</feature>
<organism evidence="3">
    <name type="scientific">Pseudo-nitzschia australis</name>
    <dbReference type="NCBI Taxonomy" id="44445"/>
    <lineage>
        <taxon>Eukaryota</taxon>
        <taxon>Sar</taxon>
        <taxon>Stramenopiles</taxon>
        <taxon>Ochrophyta</taxon>
        <taxon>Bacillariophyta</taxon>
        <taxon>Bacillariophyceae</taxon>
        <taxon>Bacillariophycidae</taxon>
        <taxon>Bacillariales</taxon>
        <taxon>Bacillariaceae</taxon>
        <taxon>Pseudo-nitzschia</taxon>
    </lineage>
</organism>
<reference evidence="3" key="1">
    <citation type="submission" date="2021-01" db="EMBL/GenBank/DDBJ databases">
        <authorList>
            <person name="Corre E."/>
            <person name="Pelletier E."/>
            <person name="Niang G."/>
            <person name="Scheremetjew M."/>
            <person name="Finn R."/>
            <person name="Kale V."/>
            <person name="Holt S."/>
            <person name="Cochrane G."/>
            <person name="Meng A."/>
            <person name="Brown T."/>
            <person name="Cohen L."/>
        </authorList>
    </citation>
    <scope>NUCLEOTIDE SEQUENCE</scope>
    <source>
        <strain evidence="3">10249 10 AB</strain>
    </source>
</reference>
<gene>
    <name evidence="3" type="ORF">PAUS00366_LOCUS2629</name>
    <name evidence="4" type="ORF">PAUS00366_LOCUS2630</name>
</gene>
<name>A0A6U9W5P1_9STRA</name>
<feature type="transmembrane region" description="Helical" evidence="2">
    <location>
        <begin position="15"/>
        <end position="36"/>
    </location>
</feature>
<feature type="transmembrane region" description="Helical" evidence="2">
    <location>
        <begin position="136"/>
        <end position="160"/>
    </location>
</feature>
<proteinExistence type="predicted"/>
<feature type="region of interest" description="Disordered" evidence="1">
    <location>
        <begin position="58"/>
        <end position="77"/>
    </location>
</feature>
<keyword evidence="2" id="KW-0812">Transmembrane</keyword>
<feature type="compositionally biased region" description="Acidic residues" evidence="1">
    <location>
        <begin position="315"/>
        <end position="340"/>
    </location>
</feature>
<accession>A0A6U9W5P1</accession>